<proteinExistence type="inferred from homology"/>
<evidence type="ECO:0000313" key="7">
    <source>
        <dbReference type="Proteomes" id="UP001166286"/>
    </source>
</evidence>
<feature type="compositionally biased region" description="Polar residues" evidence="3">
    <location>
        <begin position="355"/>
        <end position="371"/>
    </location>
</feature>
<organism evidence="6 7">
    <name type="scientific">Cladonia borealis</name>
    <dbReference type="NCBI Taxonomy" id="184061"/>
    <lineage>
        <taxon>Eukaryota</taxon>
        <taxon>Fungi</taxon>
        <taxon>Dikarya</taxon>
        <taxon>Ascomycota</taxon>
        <taxon>Pezizomycotina</taxon>
        <taxon>Lecanoromycetes</taxon>
        <taxon>OSLEUM clade</taxon>
        <taxon>Lecanoromycetidae</taxon>
        <taxon>Lecanorales</taxon>
        <taxon>Lecanorineae</taxon>
        <taxon>Cladoniaceae</taxon>
        <taxon>Cladonia</taxon>
    </lineage>
</organism>
<comment type="similarity">
    <text evidence="1">Belongs to the putative lipase ROG1 family.</text>
</comment>
<reference evidence="6" key="1">
    <citation type="submission" date="2023-03" db="EMBL/GenBank/DDBJ databases">
        <title>Complete genome of Cladonia borealis.</title>
        <authorList>
            <person name="Park H."/>
        </authorList>
    </citation>
    <scope>NUCLEOTIDE SEQUENCE</scope>
    <source>
        <strain evidence="6">ANT050790</strain>
    </source>
</reference>
<evidence type="ECO:0000256" key="3">
    <source>
        <dbReference type="SAM" id="MobiDB-lite"/>
    </source>
</evidence>
<keyword evidence="2" id="KW-0442">Lipid degradation</keyword>
<dbReference type="GO" id="GO:0016042">
    <property type="term" value="P:lipid catabolic process"/>
    <property type="evidence" value="ECO:0007669"/>
    <property type="project" value="UniProtKB-KW"/>
</dbReference>
<protein>
    <recommendedName>
        <fullName evidence="5">DUF676 domain-containing protein</fullName>
    </recommendedName>
</protein>
<dbReference type="GO" id="GO:0004622">
    <property type="term" value="F:phosphatidylcholine lysophospholipase activity"/>
    <property type="evidence" value="ECO:0007669"/>
    <property type="project" value="TreeGrafter"/>
</dbReference>
<comment type="caution">
    <text evidence="6">The sequence shown here is derived from an EMBL/GenBank/DDBJ whole genome shotgun (WGS) entry which is preliminary data.</text>
</comment>
<evidence type="ECO:0000313" key="6">
    <source>
        <dbReference type="EMBL" id="KAK0516062.1"/>
    </source>
</evidence>
<feature type="domain" description="DUF676" evidence="5">
    <location>
        <begin position="14"/>
        <end position="213"/>
    </location>
</feature>
<keyword evidence="4" id="KW-1133">Transmembrane helix</keyword>
<evidence type="ECO:0000256" key="4">
    <source>
        <dbReference type="SAM" id="Phobius"/>
    </source>
</evidence>
<accession>A0AA39R711</accession>
<dbReference type="GO" id="GO:0047372">
    <property type="term" value="F:monoacylglycerol lipase activity"/>
    <property type="evidence" value="ECO:0007669"/>
    <property type="project" value="TreeGrafter"/>
</dbReference>
<dbReference type="Pfam" id="PF05057">
    <property type="entry name" value="DUF676"/>
    <property type="match status" value="1"/>
</dbReference>
<keyword evidence="2" id="KW-0443">Lipid metabolism</keyword>
<evidence type="ECO:0000256" key="1">
    <source>
        <dbReference type="ARBA" id="ARBA00007920"/>
    </source>
</evidence>
<dbReference type="GO" id="GO:0005811">
    <property type="term" value="C:lipid droplet"/>
    <property type="evidence" value="ECO:0007669"/>
    <property type="project" value="TreeGrafter"/>
</dbReference>
<evidence type="ECO:0000259" key="5">
    <source>
        <dbReference type="Pfam" id="PF05057"/>
    </source>
</evidence>
<gene>
    <name evidence="6" type="ORF">JMJ35_002096</name>
</gene>
<dbReference type="InterPro" id="IPR044294">
    <property type="entry name" value="Lipase-like"/>
</dbReference>
<evidence type="ECO:0000256" key="2">
    <source>
        <dbReference type="ARBA" id="ARBA00022963"/>
    </source>
</evidence>
<dbReference type="SUPFAM" id="SSF53474">
    <property type="entry name" value="alpha/beta-Hydrolases"/>
    <property type="match status" value="1"/>
</dbReference>
<dbReference type="PANTHER" id="PTHR12482">
    <property type="entry name" value="LIPASE ROG1-RELATED-RELATED"/>
    <property type="match status" value="1"/>
</dbReference>
<dbReference type="EMBL" id="JAFEKC020000003">
    <property type="protein sequence ID" value="KAK0516062.1"/>
    <property type="molecule type" value="Genomic_DNA"/>
</dbReference>
<dbReference type="PANTHER" id="PTHR12482:SF65">
    <property type="entry name" value="ESTERASE, PUTATIVE (AFU_ORTHOLOGUE AFUA_3G12320)-RELATED"/>
    <property type="match status" value="1"/>
</dbReference>
<dbReference type="InterPro" id="IPR029058">
    <property type="entry name" value="AB_hydrolase_fold"/>
</dbReference>
<keyword evidence="4" id="KW-0812">Transmembrane</keyword>
<keyword evidence="4" id="KW-0472">Membrane</keyword>
<feature type="transmembrane region" description="Helical" evidence="4">
    <location>
        <begin position="275"/>
        <end position="296"/>
    </location>
</feature>
<feature type="region of interest" description="Disordered" evidence="3">
    <location>
        <begin position="348"/>
        <end position="393"/>
    </location>
</feature>
<dbReference type="AlphaFoldDB" id="A0AA39R711"/>
<dbReference type="InterPro" id="IPR007751">
    <property type="entry name" value="DUF676_lipase-like"/>
</dbReference>
<dbReference type="Proteomes" id="UP001166286">
    <property type="component" value="Unassembled WGS sequence"/>
</dbReference>
<dbReference type="Gene3D" id="3.40.50.1820">
    <property type="entry name" value="alpha/beta hydrolase"/>
    <property type="match status" value="1"/>
</dbReference>
<keyword evidence="7" id="KW-1185">Reference proteome</keyword>
<sequence>MEEAERIASDGRPKADHLCVLIHGLWGNPKHMAYVASALRDKHAEDKLHILIAKTNSDTYTYDGIDLGAERVTHEIETCISDLEKEGSHISKLSIVGYSLGGLVARYAIGLLFSNGWFDRLEPVNFTTFATPHLGVRAPVLGIHHRVWNVLGSQTLSASGRQLFTIDIFRNTNRPLLSILADPDSIFMLALSRFKHRVLYANIINDRSAPYYTTCIVTTDPYVNLDQININHLQGYAPVVLNPANPVSLKAPDAQPPLMTRIAESSHALLSRVPLFAFLAVLIPIGSVVFLINSGVQTVRSQKRIRLHEEGKAGIGLGNYRIPLMVENARTTMESAFANINAGQRQQYLPPAKRTLSSKSSESDENQNGSIEKSPLPEPGHKHTSSSQSAEFPTLALTPEQFAMVKALDDLGFRKYRVHIQKVRHTHAAIIVRVQKKDFDEGEVVVRHWLEEEFEV</sequence>
<name>A0AA39R711_9LECA</name>